<dbReference type="AlphaFoldDB" id="A0A2P6TUD5"/>
<keyword evidence="1" id="KW-1133">Transmembrane helix</keyword>
<dbReference type="STRING" id="3076.A0A2P6TUD5"/>
<sequence>MKRRLQATEPQPGGLLHPPEAQRLLATAAADAAAPRAEFLFAPPAALHKPLAALLEDPRDLPILFLYLNVLLTTVPAAAALFYAFPGARPLPHWLGAAYLLLNYALYLARFMLSLHYSQHRRLFRSELWPLNWVPPLLLAPLFGVPSGMYQLHHVVMHHCGNNRAGEDGSSTERYRRDSLAHFLLYWLRFALGAWLEVPLRCVRYRRWGLLAASCAAEAAYFAGAAAAWRANPRAALWVLLIPYCISSLALMFGNWSQHIFIDPNNPRDSYCLTYNCAGVKDNQMSYNDGYHIVHHANGRLHWSELPQRFAATLEQHAERGALCFVGISFFEVGAAAMAGRWPFLLRHLCRYSSRLAAMSDDQIVAMLKERLAPL</sequence>
<gene>
    <name evidence="3" type="ORF">C2E21_3554</name>
</gene>
<protein>
    <submittedName>
        <fullName evidence="3">Fatty acid desaturase</fullName>
    </submittedName>
</protein>
<feature type="transmembrane region" description="Helical" evidence="1">
    <location>
        <begin position="91"/>
        <end position="109"/>
    </location>
</feature>
<name>A0A2P6TUD5_CHLSO</name>
<keyword evidence="1" id="KW-0472">Membrane</keyword>
<evidence type="ECO:0000313" key="3">
    <source>
        <dbReference type="EMBL" id="PRW57664.1"/>
    </source>
</evidence>
<feature type="transmembrane region" description="Helical" evidence="1">
    <location>
        <begin position="235"/>
        <end position="254"/>
    </location>
</feature>
<dbReference type="GO" id="GO:0006629">
    <property type="term" value="P:lipid metabolic process"/>
    <property type="evidence" value="ECO:0007669"/>
    <property type="project" value="InterPro"/>
</dbReference>
<feature type="domain" description="Fatty acid desaturase" evidence="2">
    <location>
        <begin position="92"/>
        <end position="324"/>
    </location>
</feature>
<dbReference type="PANTHER" id="PTHR36459">
    <property type="entry name" value="ORF"/>
    <property type="match status" value="1"/>
</dbReference>
<evidence type="ECO:0000313" key="4">
    <source>
        <dbReference type="Proteomes" id="UP000239899"/>
    </source>
</evidence>
<dbReference type="Pfam" id="PF00487">
    <property type="entry name" value="FA_desaturase"/>
    <property type="match status" value="1"/>
</dbReference>
<dbReference type="EMBL" id="LHPG02000006">
    <property type="protein sequence ID" value="PRW57664.1"/>
    <property type="molecule type" value="Genomic_DNA"/>
</dbReference>
<evidence type="ECO:0000256" key="1">
    <source>
        <dbReference type="SAM" id="Phobius"/>
    </source>
</evidence>
<dbReference type="PANTHER" id="PTHR36459:SF1">
    <property type="entry name" value="FATTY ACID DESATURASE DOMAIN-CONTAINING PROTEIN-RELATED"/>
    <property type="match status" value="1"/>
</dbReference>
<keyword evidence="1" id="KW-0812">Transmembrane</keyword>
<organism evidence="3 4">
    <name type="scientific">Chlorella sorokiniana</name>
    <name type="common">Freshwater green alga</name>
    <dbReference type="NCBI Taxonomy" id="3076"/>
    <lineage>
        <taxon>Eukaryota</taxon>
        <taxon>Viridiplantae</taxon>
        <taxon>Chlorophyta</taxon>
        <taxon>core chlorophytes</taxon>
        <taxon>Trebouxiophyceae</taxon>
        <taxon>Chlorellales</taxon>
        <taxon>Chlorellaceae</taxon>
        <taxon>Chlorella clade</taxon>
        <taxon>Chlorella</taxon>
    </lineage>
</organism>
<proteinExistence type="predicted"/>
<feature type="transmembrane region" description="Helical" evidence="1">
    <location>
        <begin position="64"/>
        <end position="85"/>
    </location>
</feature>
<accession>A0A2P6TUD5</accession>
<evidence type="ECO:0000259" key="2">
    <source>
        <dbReference type="Pfam" id="PF00487"/>
    </source>
</evidence>
<feature type="transmembrane region" description="Helical" evidence="1">
    <location>
        <begin position="208"/>
        <end position="229"/>
    </location>
</feature>
<keyword evidence="4" id="KW-1185">Reference proteome</keyword>
<comment type="caution">
    <text evidence="3">The sequence shown here is derived from an EMBL/GenBank/DDBJ whole genome shotgun (WGS) entry which is preliminary data.</text>
</comment>
<dbReference type="Proteomes" id="UP000239899">
    <property type="component" value="Unassembled WGS sequence"/>
</dbReference>
<dbReference type="InterPro" id="IPR005804">
    <property type="entry name" value="FA_desaturase_dom"/>
</dbReference>
<dbReference type="OrthoDB" id="1470350at2759"/>
<reference evidence="3 4" key="1">
    <citation type="journal article" date="2018" name="Plant J.">
        <title>Genome sequences of Chlorella sorokiniana UTEX 1602 and Micractinium conductrix SAG 241.80: implications to maltose excretion by a green alga.</title>
        <authorList>
            <person name="Arriola M.B."/>
            <person name="Velmurugan N."/>
            <person name="Zhang Y."/>
            <person name="Plunkett M.H."/>
            <person name="Hondzo H."/>
            <person name="Barney B.M."/>
        </authorList>
    </citation>
    <scope>NUCLEOTIDE SEQUENCE [LARGE SCALE GENOMIC DNA]</scope>
    <source>
        <strain evidence="4">UTEX 1602</strain>
    </source>
</reference>